<accession>A0A450TVN7</accession>
<organism evidence="2">
    <name type="scientific">Candidatus Kentrum sp. FW</name>
    <dbReference type="NCBI Taxonomy" id="2126338"/>
    <lineage>
        <taxon>Bacteria</taxon>
        <taxon>Pseudomonadati</taxon>
        <taxon>Pseudomonadota</taxon>
        <taxon>Gammaproteobacteria</taxon>
        <taxon>Candidatus Kentrum</taxon>
    </lineage>
</organism>
<feature type="domain" description="AAA+ ATPase" evidence="1">
    <location>
        <begin position="50"/>
        <end position="252"/>
    </location>
</feature>
<evidence type="ECO:0000259" key="1">
    <source>
        <dbReference type="SMART" id="SM00382"/>
    </source>
</evidence>
<dbReference type="GO" id="GO:0016887">
    <property type="term" value="F:ATP hydrolysis activity"/>
    <property type="evidence" value="ECO:0007669"/>
    <property type="project" value="InterPro"/>
</dbReference>
<dbReference type="SMART" id="SM00382">
    <property type="entry name" value="AAA"/>
    <property type="match status" value="1"/>
</dbReference>
<dbReference type="InterPro" id="IPR011704">
    <property type="entry name" value="ATPase_dyneun-rel_AAA"/>
</dbReference>
<reference evidence="2" key="1">
    <citation type="submission" date="2019-02" db="EMBL/GenBank/DDBJ databases">
        <authorList>
            <person name="Gruber-Vodicka R. H."/>
            <person name="Seah K. B. B."/>
        </authorList>
    </citation>
    <scope>NUCLEOTIDE SEQUENCE</scope>
    <source>
        <strain evidence="2">BECK_BZ131</strain>
    </source>
</reference>
<name>A0A450TVN7_9GAMM</name>
<dbReference type="EMBL" id="CAADFE010000043">
    <property type="protein sequence ID" value="VFJ73051.1"/>
    <property type="molecule type" value="Genomic_DNA"/>
</dbReference>
<dbReference type="InterPro" id="IPR003593">
    <property type="entry name" value="AAA+_ATPase"/>
</dbReference>
<dbReference type="GO" id="GO:0005524">
    <property type="term" value="F:ATP binding"/>
    <property type="evidence" value="ECO:0007669"/>
    <property type="project" value="InterPro"/>
</dbReference>
<evidence type="ECO:0000313" key="2">
    <source>
        <dbReference type="EMBL" id="VFJ73051.1"/>
    </source>
</evidence>
<dbReference type="InterPro" id="IPR027417">
    <property type="entry name" value="P-loop_NTPase"/>
</dbReference>
<dbReference type="Gene3D" id="3.40.50.300">
    <property type="entry name" value="P-loop containing nucleotide triphosphate hydrolases"/>
    <property type="match status" value="1"/>
</dbReference>
<gene>
    <name evidence="2" type="ORF">BECKFW1821C_GA0114237_10434</name>
</gene>
<sequence>MNKKPYFTGRGKTAGEKIDLPRVDPAEHQKGEGYVASRDLASAVNVALTLRMPLLLTGAPGSGKSRLADRVAYELGLGDPLEFVVKSDTRGTDLFYSFDTVGRFHAAQSEKDPDSPRIAPQRFITFNALGKAILYAKPESFLTDADKLDLPKEQEVVEKHPGQSDRPQVVLIDEIDKAPRDVPNDILTEIEGMRFRIPEFEAADGREVQVALEGDEYDLRPIVIITSNSEKALPDAFVRRCAYFHVESPPFRADNPEQDQVTVEEIIASRLGKRFVPDDRTPTTLGQDAVAFFHHLQDETKVFLERKPSLAEFIDWLRLILPQEGTGTEKRLKDFYEDEKRKTFLLNSIRTMLLKDKDAQRDVEDIFKGWQGSS</sequence>
<proteinExistence type="predicted"/>
<dbReference type="Pfam" id="PF07728">
    <property type="entry name" value="AAA_5"/>
    <property type="match status" value="1"/>
</dbReference>
<protein>
    <submittedName>
        <fullName evidence="2">MoxR-like ATPase</fullName>
    </submittedName>
</protein>
<dbReference type="SUPFAM" id="SSF52540">
    <property type="entry name" value="P-loop containing nucleoside triphosphate hydrolases"/>
    <property type="match status" value="1"/>
</dbReference>
<dbReference type="AlphaFoldDB" id="A0A450TVN7"/>